<dbReference type="Gene3D" id="3.90.550.10">
    <property type="entry name" value="Spore Coat Polysaccharide Biosynthesis Protein SpsA, Chain A"/>
    <property type="match status" value="1"/>
</dbReference>
<dbReference type="AlphaFoldDB" id="A0A0G3GWR5"/>
<evidence type="ECO:0000256" key="7">
    <source>
        <dbReference type="ARBA" id="ARBA00037904"/>
    </source>
</evidence>
<dbReference type="Pfam" id="PF00535">
    <property type="entry name" value="Glycos_transf_2"/>
    <property type="match status" value="1"/>
</dbReference>
<dbReference type="GO" id="GO:0005886">
    <property type="term" value="C:plasma membrane"/>
    <property type="evidence" value="ECO:0007669"/>
    <property type="project" value="UniProtKB-SubCell"/>
</dbReference>
<proteinExistence type="inferred from homology"/>
<dbReference type="PANTHER" id="PTHR43646:SF2">
    <property type="entry name" value="GLYCOSYLTRANSFERASE 2-LIKE DOMAIN-CONTAINING PROTEIN"/>
    <property type="match status" value="1"/>
</dbReference>
<dbReference type="Proteomes" id="UP000035199">
    <property type="component" value="Chromosome"/>
</dbReference>
<keyword evidence="5" id="KW-0472">Membrane</keyword>
<dbReference type="PATRIC" id="fig|571915.4.peg.666"/>
<dbReference type="KEGG" id="cmv:CMUST_03155"/>
<evidence type="ECO:0000259" key="10">
    <source>
        <dbReference type="Pfam" id="PF00535"/>
    </source>
</evidence>
<comment type="similarity">
    <text evidence="8">Belongs to the glycosyltransferase 2 family. CrtQ subfamily.</text>
</comment>
<dbReference type="RefSeq" id="WP_047261281.1">
    <property type="nucleotide sequence ID" value="NZ_CP011542.1"/>
</dbReference>
<evidence type="ECO:0000313" key="11">
    <source>
        <dbReference type="EMBL" id="AKK04975.1"/>
    </source>
</evidence>
<dbReference type="SUPFAM" id="SSF53448">
    <property type="entry name" value="Nucleotide-diphospho-sugar transferases"/>
    <property type="match status" value="1"/>
</dbReference>
<keyword evidence="12" id="KW-1185">Reference proteome</keyword>
<evidence type="ECO:0000256" key="3">
    <source>
        <dbReference type="ARBA" id="ARBA00022676"/>
    </source>
</evidence>
<dbReference type="CDD" id="cd00761">
    <property type="entry name" value="Glyco_tranf_GTA_type"/>
    <property type="match status" value="1"/>
</dbReference>
<evidence type="ECO:0000256" key="6">
    <source>
        <dbReference type="ARBA" id="ARBA00037281"/>
    </source>
</evidence>
<evidence type="ECO:0000256" key="5">
    <source>
        <dbReference type="ARBA" id="ARBA00023136"/>
    </source>
</evidence>
<comment type="function">
    <text evidence="6">Catalyzes the glycosylation of 4,4'-diaponeurosporenoate, i.e. the esterification of glucose at the C1'' position with the carboxyl group of 4,4'-diaponeurosporenic acid, to form glycosyl-4,4'-diaponeurosporenoate. This is a step in the biosynthesis of staphyloxanthin, an orange pigment present in most staphylococci strains.</text>
</comment>
<dbReference type="InterPro" id="IPR029044">
    <property type="entry name" value="Nucleotide-diphossugar_trans"/>
</dbReference>
<reference evidence="11 12" key="1">
    <citation type="journal article" date="2015" name="Genome Announc.">
        <title>Complete Genome Sequence of the Type Strain Corynebacterium mustelae DSM 45274, Isolated from Various Tissues of a Male Ferret with Lethal Sepsis.</title>
        <authorList>
            <person name="Ruckert C."/>
            <person name="Eimer J."/>
            <person name="Winkler A."/>
            <person name="Tauch A."/>
        </authorList>
    </citation>
    <scope>NUCLEOTIDE SEQUENCE [LARGE SCALE GENOMIC DNA]</scope>
    <source>
        <strain evidence="11 12">DSM 45274</strain>
    </source>
</reference>
<dbReference type="InterPro" id="IPR001173">
    <property type="entry name" value="Glyco_trans_2-like"/>
</dbReference>
<reference evidence="12" key="2">
    <citation type="submission" date="2015-05" db="EMBL/GenBank/DDBJ databases">
        <title>Complete genome sequence of Corynebacterium mustelae DSM 45274, isolated from various tissues of a male ferret with lethal sepsis.</title>
        <authorList>
            <person name="Ruckert C."/>
            <person name="Albersmeier A."/>
            <person name="Winkler A."/>
            <person name="Tauch A."/>
        </authorList>
    </citation>
    <scope>NUCLEOTIDE SEQUENCE [LARGE SCALE GENOMIC DNA]</scope>
    <source>
        <strain evidence="12">DSM 45274</strain>
    </source>
</reference>
<evidence type="ECO:0000256" key="1">
    <source>
        <dbReference type="ARBA" id="ARBA00004236"/>
    </source>
</evidence>
<name>A0A0G3GWR5_9CORY</name>
<dbReference type="GO" id="GO:0016757">
    <property type="term" value="F:glycosyltransferase activity"/>
    <property type="evidence" value="ECO:0007669"/>
    <property type="project" value="UniProtKB-KW"/>
</dbReference>
<protein>
    <recommendedName>
        <fullName evidence="9">4,4'-diaponeurosporenoate glycosyltransferase</fullName>
    </recommendedName>
</protein>
<comment type="pathway">
    <text evidence="7">Carotenoid biosynthesis; staphyloxanthin biosynthesis; staphyloxanthin from farnesyl diphosphate: step 4/5.</text>
</comment>
<dbReference type="OrthoDB" id="9802632at2"/>
<keyword evidence="2" id="KW-1003">Cell membrane</keyword>
<evidence type="ECO:0000256" key="4">
    <source>
        <dbReference type="ARBA" id="ARBA00022679"/>
    </source>
</evidence>
<evidence type="ECO:0000313" key="12">
    <source>
        <dbReference type="Proteomes" id="UP000035199"/>
    </source>
</evidence>
<dbReference type="STRING" id="571915.CMUST_03155"/>
<organism evidence="11 12">
    <name type="scientific">Corynebacterium mustelae</name>
    <dbReference type="NCBI Taxonomy" id="571915"/>
    <lineage>
        <taxon>Bacteria</taxon>
        <taxon>Bacillati</taxon>
        <taxon>Actinomycetota</taxon>
        <taxon>Actinomycetes</taxon>
        <taxon>Mycobacteriales</taxon>
        <taxon>Corynebacteriaceae</taxon>
        <taxon>Corynebacterium</taxon>
    </lineage>
</organism>
<accession>A0A0G3GWR5</accession>
<feature type="domain" description="Glycosyltransferase 2-like" evidence="10">
    <location>
        <begin position="10"/>
        <end position="110"/>
    </location>
</feature>
<keyword evidence="3" id="KW-0328">Glycosyltransferase</keyword>
<dbReference type="EMBL" id="CP011542">
    <property type="protein sequence ID" value="AKK04975.1"/>
    <property type="molecule type" value="Genomic_DNA"/>
</dbReference>
<keyword evidence="4 11" id="KW-0808">Transferase</keyword>
<evidence type="ECO:0000256" key="2">
    <source>
        <dbReference type="ARBA" id="ARBA00022475"/>
    </source>
</evidence>
<comment type="subcellular location">
    <subcellularLocation>
        <location evidence="1">Cell membrane</location>
    </subcellularLocation>
</comment>
<gene>
    <name evidence="11" type="ORF">CMUST_03155</name>
</gene>
<evidence type="ECO:0000256" key="9">
    <source>
        <dbReference type="ARBA" id="ARBA00040345"/>
    </source>
</evidence>
<evidence type="ECO:0000256" key="8">
    <source>
        <dbReference type="ARBA" id="ARBA00038120"/>
    </source>
</evidence>
<dbReference type="PANTHER" id="PTHR43646">
    <property type="entry name" value="GLYCOSYLTRANSFERASE"/>
    <property type="match status" value="1"/>
</dbReference>
<sequence>MTTNTHRRISIVIPCLNDAELLQHCLRSLVQQTVPATEIIVVDNGSTDNSAAVADKYGALVVPEPRRGITWATATGFAHATGDVLVRTDADIIAPPDFVERLHRAWDAADRSPGRTVVGVTGSARFMFPPTLSILGDFVSRLYLGAYHRSVGSALGHFPFFGTNYSLRSTWWDEVSPGIDFTDTYVHEDIHLSFAVRPDETVWFQPDLSVDMDARAVKGLGQLAVRFRRGFHTMFVNFRTQPPHRRLAQRGLLGSRLGTILDHADF</sequence>